<gene>
    <name evidence="1" type="ORF">D8Y23_01585</name>
</gene>
<comment type="caution">
    <text evidence="1">The sequence shown here is derived from an EMBL/GenBank/DDBJ whole genome shotgun (WGS) entry which is preliminary data.</text>
</comment>
<name>A0A3S3LIG0_9MICO</name>
<reference evidence="1 2" key="1">
    <citation type="journal article" date="2018" name="Front. Microbiol.">
        <title>Novel Insights Into Bacterial Dimethylsulfoniopropionate Catabolism in the East China Sea.</title>
        <authorList>
            <person name="Liu J."/>
            <person name="Liu J."/>
            <person name="Zhang S.H."/>
            <person name="Liang J."/>
            <person name="Lin H."/>
            <person name="Song D."/>
            <person name="Yang G.P."/>
            <person name="Todd J.D."/>
            <person name="Zhang X.H."/>
        </authorList>
    </citation>
    <scope>NUCLEOTIDE SEQUENCE [LARGE SCALE GENOMIC DNA]</scope>
    <source>
        <strain evidence="1 2">ZYFD042</strain>
    </source>
</reference>
<evidence type="ECO:0000313" key="1">
    <source>
        <dbReference type="EMBL" id="RWR22673.1"/>
    </source>
</evidence>
<organism evidence="1 2">
    <name type="scientific">Microbacterium enclense</name>
    <dbReference type="NCBI Taxonomy" id="993073"/>
    <lineage>
        <taxon>Bacteria</taxon>
        <taxon>Bacillati</taxon>
        <taxon>Actinomycetota</taxon>
        <taxon>Actinomycetes</taxon>
        <taxon>Micrococcales</taxon>
        <taxon>Microbacteriaceae</taxon>
        <taxon>Microbacterium</taxon>
    </lineage>
</organism>
<dbReference type="RefSeq" id="WP_164878099.1">
    <property type="nucleotide sequence ID" value="NZ_RBZY01000004.1"/>
</dbReference>
<proteinExistence type="predicted"/>
<accession>A0A3S3LIG0</accession>
<dbReference type="AlphaFoldDB" id="A0A3S3LIG0"/>
<sequence length="69" mass="7802">MWDTASLRGLIGRGPASMSHFVQKQAVRVARSGTRPRKRLLLPRAAIGYIIHEWRPRHSGDPWRAAMLG</sequence>
<protein>
    <submittedName>
        <fullName evidence="1">Uncharacterized protein</fullName>
    </submittedName>
</protein>
<dbReference type="Proteomes" id="UP000285970">
    <property type="component" value="Unassembled WGS sequence"/>
</dbReference>
<evidence type="ECO:0000313" key="2">
    <source>
        <dbReference type="Proteomes" id="UP000285970"/>
    </source>
</evidence>
<dbReference type="EMBL" id="RBZY01000004">
    <property type="protein sequence ID" value="RWR22673.1"/>
    <property type="molecule type" value="Genomic_DNA"/>
</dbReference>